<evidence type="ECO:0000313" key="3">
    <source>
        <dbReference type="Proteomes" id="UP000596742"/>
    </source>
</evidence>
<dbReference type="AlphaFoldDB" id="A0A8B6FZ43"/>
<sequence length="114" mass="13404">MINSIWRRSLLDVKVKRGADVGSDHQLITALIQLKLRATGKKVPSRKRFDIDKLEDIEVKREFAIKLQNRYQVLENSARDENERLDEKRIEISDIYTKCSEECIGCKQKTKRKD</sequence>
<accession>A0A8B6FZ43</accession>
<dbReference type="Proteomes" id="UP000596742">
    <property type="component" value="Unassembled WGS sequence"/>
</dbReference>
<evidence type="ECO:0000313" key="2">
    <source>
        <dbReference type="EMBL" id="VDI55668.1"/>
    </source>
</evidence>
<proteinExistence type="predicted"/>
<comment type="caution">
    <text evidence="2">The sequence shown here is derived from an EMBL/GenBank/DDBJ whole genome shotgun (WGS) entry which is preliminary data.</text>
</comment>
<keyword evidence="1" id="KW-0175">Coiled coil</keyword>
<evidence type="ECO:0000256" key="1">
    <source>
        <dbReference type="SAM" id="Coils"/>
    </source>
</evidence>
<reference evidence="2" key="1">
    <citation type="submission" date="2018-11" db="EMBL/GenBank/DDBJ databases">
        <authorList>
            <person name="Alioto T."/>
            <person name="Alioto T."/>
        </authorList>
    </citation>
    <scope>NUCLEOTIDE SEQUENCE</scope>
</reference>
<dbReference type="EMBL" id="UYJE01007521">
    <property type="protein sequence ID" value="VDI55668.1"/>
    <property type="molecule type" value="Genomic_DNA"/>
</dbReference>
<keyword evidence="3" id="KW-1185">Reference proteome</keyword>
<organism evidence="2 3">
    <name type="scientific">Mytilus galloprovincialis</name>
    <name type="common">Mediterranean mussel</name>
    <dbReference type="NCBI Taxonomy" id="29158"/>
    <lineage>
        <taxon>Eukaryota</taxon>
        <taxon>Metazoa</taxon>
        <taxon>Spiralia</taxon>
        <taxon>Lophotrochozoa</taxon>
        <taxon>Mollusca</taxon>
        <taxon>Bivalvia</taxon>
        <taxon>Autobranchia</taxon>
        <taxon>Pteriomorphia</taxon>
        <taxon>Mytilida</taxon>
        <taxon>Mytiloidea</taxon>
        <taxon>Mytilidae</taxon>
        <taxon>Mytilinae</taxon>
        <taxon>Mytilus</taxon>
    </lineage>
</organism>
<gene>
    <name evidence="2" type="ORF">MGAL_10B083680</name>
</gene>
<dbReference type="OrthoDB" id="6138332at2759"/>
<name>A0A8B6FZ43_MYTGA</name>
<protein>
    <submittedName>
        <fullName evidence="2">Uncharacterized protein</fullName>
    </submittedName>
</protein>
<feature type="coiled-coil region" evidence="1">
    <location>
        <begin position="64"/>
        <end position="91"/>
    </location>
</feature>